<dbReference type="RefSeq" id="WP_091340856.1">
    <property type="nucleotide sequence ID" value="NZ_FNRM01000002.1"/>
</dbReference>
<sequence>MTSSKQQALLAIAAVLALLQFVVVPKIQQQNQLQQELNQVSQQLARVQAMVASEAELQRALAELPALQQQLANRYPQQQAGQSMGQVRLNLQQQLQQQLASHQLELTVFDWVGQRSEADLGLELNQARLLVRGQPVQLMQGYLALFGGQNGLSVQHAELRTTAASGQRSQPEATLTLLVQAIVLQPAALDAALPQGDD</sequence>
<proteinExistence type="predicted"/>
<accession>A0A1H4A216</accession>
<dbReference type="Proteomes" id="UP000198773">
    <property type="component" value="Unassembled WGS sequence"/>
</dbReference>
<dbReference type="AlphaFoldDB" id="A0A1H4A216"/>
<organism evidence="2 3">
    <name type="scientific">Alkalimonas amylolytica</name>
    <dbReference type="NCBI Taxonomy" id="152573"/>
    <lineage>
        <taxon>Bacteria</taxon>
        <taxon>Pseudomonadati</taxon>
        <taxon>Pseudomonadota</taxon>
        <taxon>Gammaproteobacteria</taxon>
        <taxon>Alkalimonas</taxon>
    </lineage>
</organism>
<feature type="coiled-coil region" evidence="1">
    <location>
        <begin position="30"/>
        <end position="70"/>
    </location>
</feature>
<evidence type="ECO:0000313" key="3">
    <source>
        <dbReference type="Proteomes" id="UP000198773"/>
    </source>
</evidence>
<name>A0A1H4A216_ALKAM</name>
<evidence type="ECO:0000313" key="2">
    <source>
        <dbReference type="EMBL" id="SEA29562.1"/>
    </source>
</evidence>
<keyword evidence="1" id="KW-0175">Coiled coil</keyword>
<protein>
    <recommendedName>
        <fullName evidence="4">Type II secretion system (T2SS), protein M subtype b</fullName>
    </recommendedName>
</protein>
<dbReference type="EMBL" id="FNRM01000002">
    <property type="protein sequence ID" value="SEA29562.1"/>
    <property type="molecule type" value="Genomic_DNA"/>
</dbReference>
<reference evidence="2 3" key="1">
    <citation type="submission" date="2016-10" db="EMBL/GenBank/DDBJ databases">
        <authorList>
            <person name="de Groot N.N."/>
        </authorList>
    </citation>
    <scope>NUCLEOTIDE SEQUENCE [LARGE SCALE GENOMIC DNA]</scope>
    <source>
        <strain evidence="2 3">CGMCC 1.3430</strain>
    </source>
</reference>
<dbReference type="STRING" id="152573.SAMN04488051_102446"/>
<evidence type="ECO:0000256" key="1">
    <source>
        <dbReference type="SAM" id="Coils"/>
    </source>
</evidence>
<keyword evidence="3" id="KW-1185">Reference proteome</keyword>
<evidence type="ECO:0008006" key="4">
    <source>
        <dbReference type="Google" id="ProtNLM"/>
    </source>
</evidence>
<gene>
    <name evidence="2" type="ORF">SAMN04488051_102446</name>
</gene>